<organism evidence="1 2">
    <name type="scientific">Ciona intestinalis</name>
    <name type="common">Transparent sea squirt</name>
    <name type="synonym">Ascidia intestinalis</name>
    <dbReference type="NCBI Taxonomy" id="7719"/>
    <lineage>
        <taxon>Eukaryota</taxon>
        <taxon>Metazoa</taxon>
        <taxon>Chordata</taxon>
        <taxon>Tunicata</taxon>
        <taxon>Ascidiacea</taxon>
        <taxon>Phlebobranchia</taxon>
        <taxon>Cionidae</taxon>
        <taxon>Ciona</taxon>
    </lineage>
</organism>
<name>A0A1W3JW04_CIOIN</name>
<dbReference type="eggNOG" id="ENOG502RZAY">
    <property type="taxonomic scope" value="Eukaryota"/>
</dbReference>
<dbReference type="GeneTree" id="ENSGT00390000017748"/>
<dbReference type="GeneID" id="100177780"/>
<dbReference type="FunCoup" id="A0A1W3JW04">
    <property type="interactions" value="19"/>
</dbReference>
<reference evidence="2" key="1">
    <citation type="journal article" date="2002" name="Science">
        <title>The draft genome of Ciona intestinalis: insights into chordate and vertebrate origins.</title>
        <authorList>
            <person name="Dehal P."/>
            <person name="Satou Y."/>
            <person name="Campbell R.K."/>
            <person name="Chapman J."/>
            <person name="Degnan B."/>
            <person name="De Tomaso A."/>
            <person name="Davidson B."/>
            <person name="Di Gregorio A."/>
            <person name="Gelpke M."/>
            <person name="Goodstein D.M."/>
            <person name="Harafuji N."/>
            <person name="Hastings K.E."/>
            <person name="Ho I."/>
            <person name="Hotta K."/>
            <person name="Huang W."/>
            <person name="Kawashima T."/>
            <person name="Lemaire P."/>
            <person name="Martinez D."/>
            <person name="Meinertzhagen I.A."/>
            <person name="Necula S."/>
            <person name="Nonaka M."/>
            <person name="Putnam N."/>
            <person name="Rash S."/>
            <person name="Saiga H."/>
            <person name="Satake M."/>
            <person name="Terry A."/>
            <person name="Yamada L."/>
            <person name="Wang H.G."/>
            <person name="Awazu S."/>
            <person name="Azumi K."/>
            <person name="Boore J."/>
            <person name="Branno M."/>
            <person name="Chin-Bow S."/>
            <person name="DeSantis R."/>
            <person name="Doyle S."/>
            <person name="Francino P."/>
            <person name="Keys D.N."/>
            <person name="Haga S."/>
            <person name="Hayashi H."/>
            <person name="Hino K."/>
            <person name="Imai K.S."/>
            <person name="Inaba K."/>
            <person name="Kano S."/>
            <person name="Kobayashi K."/>
            <person name="Kobayashi M."/>
            <person name="Lee B.I."/>
            <person name="Makabe K.W."/>
            <person name="Manohar C."/>
            <person name="Matassi G."/>
            <person name="Medina M."/>
            <person name="Mochizuki Y."/>
            <person name="Mount S."/>
            <person name="Morishita T."/>
            <person name="Miura S."/>
            <person name="Nakayama A."/>
            <person name="Nishizaka S."/>
            <person name="Nomoto H."/>
            <person name="Ohta F."/>
            <person name="Oishi K."/>
            <person name="Rigoutsos I."/>
            <person name="Sano M."/>
            <person name="Sasaki A."/>
            <person name="Sasakura Y."/>
            <person name="Shoguchi E."/>
            <person name="Shin-i T."/>
            <person name="Spagnuolo A."/>
            <person name="Stainier D."/>
            <person name="Suzuki M.M."/>
            <person name="Tassy O."/>
            <person name="Takatori N."/>
            <person name="Tokuoka M."/>
            <person name="Yagi K."/>
            <person name="Yoshizaki F."/>
            <person name="Wada S."/>
            <person name="Zhang C."/>
            <person name="Hyatt P.D."/>
            <person name="Larimer F."/>
            <person name="Detter C."/>
            <person name="Doggett N."/>
            <person name="Glavina T."/>
            <person name="Hawkins T."/>
            <person name="Richardson P."/>
            <person name="Lucas S."/>
            <person name="Kohara Y."/>
            <person name="Levine M."/>
            <person name="Satoh N."/>
            <person name="Rokhsar D.S."/>
        </authorList>
    </citation>
    <scope>NUCLEOTIDE SEQUENCE [LARGE SCALE GENOMIC DNA]</scope>
</reference>
<accession>F6Y4R6</accession>
<dbReference type="OMA" id="FFGRITV"/>
<keyword evidence="2" id="KW-1185">Reference proteome</keyword>
<dbReference type="OrthoDB" id="10250488at2759"/>
<dbReference type="Proteomes" id="UP000008144">
    <property type="component" value="Chromosome 1"/>
</dbReference>
<dbReference type="STRING" id="7719.ENSCINP00000019952"/>
<reference evidence="1" key="4">
    <citation type="submission" date="2025-09" db="UniProtKB">
        <authorList>
            <consortium name="Ensembl"/>
        </authorList>
    </citation>
    <scope>IDENTIFICATION</scope>
</reference>
<dbReference type="Gene3D" id="2.60.120.260">
    <property type="entry name" value="Galactose-binding domain-like"/>
    <property type="match status" value="1"/>
</dbReference>
<accession>A0A1W3JW04</accession>
<gene>
    <name evidence="1" type="primary">LOC100177780</name>
</gene>
<reference evidence="1" key="3">
    <citation type="submission" date="2025-08" db="UniProtKB">
        <authorList>
            <consortium name="Ensembl"/>
        </authorList>
    </citation>
    <scope>IDENTIFICATION</scope>
</reference>
<dbReference type="InterPro" id="IPR008979">
    <property type="entry name" value="Galactose-bd-like_sf"/>
</dbReference>
<dbReference type="RefSeq" id="XP_009862374.1">
    <property type="nucleotide sequence ID" value="XM_009864072.3"/>
</dbReference>
<dbReference type="EMBL" id="EAAA01000254">
    <property type="status" value="NOT_ANNOTATED_CDS"/>
    <property type="molecule type" value="Genomic_DNA"/>
</dbReference>
<dbReference type="InParanoid" id="A0A1W3JW04"/>
<evidence type="ECO:0000313" key="2">
    <source>
        <dbReference type="Proteomes" id="UP000008144"/>
    </source>
</evidence>
<protein>
    <submittedName>
        <fullName evidence="1">Nuclear receptor 2C2-associated protein-like</fullName>
    </submittedName>
</protein>
<sequence>MSLIKSATNVRVSSVLNRDVKQYGKKYLFDNNEDTCWNSDQGDLQWIKIKLEQSCQVEHNLKLSVQFQGGFSSKHCHLELIYDGNIAATADCYPEDVNSMQTFNLKLSASSDLQLYDEVKINFKETTDFFGRVTIYSLDLTQL</sequence>
<proteinExistence type="predicted"/>
<dbReference type="AlphaFoldDB" id="A0A1W3JW04"/>
<dbReference type="Ensembl" id="ENSCINT00000019952.3">
    <property type="protein sequence ID" value="ENSCINP00000019952.3"/>
    <property type="gene ID" value="ENSCING00000009832.3"/>
</dbReference>
<reference evidence="1" key="2">
    <citation type="journal article" date="2008" name="Genome Biol.">
        <title>Improved genome assembly and evidence-based global gene model set for the chordate Ciona intestinalis: new insight into intron and operon populations.</title>
        <authorList>
            <person name="Satou Y."/>
            <person name="Mineta K."/>
            <person name="Ogasawara M."/>
            <person name="Sasakura Y."/>
            <person name="Shoguchi E."/>
            <person name="Ueno K."/>
            <person name="Yamada L."/>
            <person name="Matsumoto J."/>
            <person name="Wasserscheid J."/>
            <person name="Dewar K."/>
            <person name="Wiley G.B."/>
            <person name="Macmil S.L."/>
            <person name="Roe B.A."/>
            <person name="Zeller R.W."/>
            <person name="Hastings K.E."/>
            <person name="Lemaire P."/>
            <person name="Lindquist E."/>
            <person name="Endo T."/>
            <person name="Hotta K."/>
            <person name="Inaba K."/>
        </authorList>
    </citation>
    <scope>NUCLEOTIDE SEQUENCE [LARGE SCALE GENOMIC DNA]</scope>
    <source>
        <strain evidence="1">wild type</strain>
    </source>
</reference>
<dbReference type="KEGG" id="cin:100177780"/>
<evidence type="ECO:0000313" key="1">
    <source>
        <dbReference type="Ensembl" id="ENSCINP00000019952.3"/>
    </source>
</evidence>
<dbReference type="SUPFAM" id="SSF49785">
    <property type="entry name" value="Galactose-binding domain-like"/>
    <property type="match status" value="1"/>
</dbReference>